<feature type="site" description="Important for catalytic activity" evidence="9">
    <location>
        <position position="130"/>
    </location>
</feature>
<keyword evidence="7 9" id="KW-0511">Multifunctional enzyme</keyword>
<reference evidence="12" key="1">
    <citation type="submission" date="2015-07" db="EMBL/GenBank/DDBJ databases">
        <authorList>
            <person name="Rodrigo-Torres Lidia"/>
            <person name="Arahal R.David."/>
        </authorList>
    </citation>
    <scope>NUCLEOTIDE SEQUENCE [LARGE SCALE GENOMIC DNA]</scope>
    <source>
        <strain evidence="12">CECT 4801</strain>
    </source>
</reference>
<name>A0A0M6Y3E2_9HYPH</name>
<feature type="active site" description="Proton donor/acceptor" evidence="9">
    <location>
        <position position="159"/>
    </location>
</feature>
<comment type="similarity">
    <text evidence="2 9">Belongs to the NAD(P)-dependent epimerase/dehydratase family. Fucose synthase subfamily.</text>
</comment>
<dbReference type="EMBL" id="CXST01000002">
    <property type="protein sequence ID" value="CTQ44198.1"/>
    <property type="molecule type" value="Genomic_DNA"/>
</dbReference>
<dbReference type="InterPro" id="IPR028614">
    <property type="entry name" value="GDP_fucose/colitose_synth"/>
</dbReference>
<keyword evidence="12" id="KW-1185">Reference proteome</keyword>
<evidence type="ECO:0000256" key="8">
    <source>
        <dbReference type="ARBA" id="ARBA00051935"/>
    </source>
</evidence>
<evidence type="ECO:0000256" key="2">
    <source>
        <dbReference type="ARBA" id="ARBA00005959"/>
    </source>
</evidence>
<evidence type="ECO:0000313" key="12">
    <source>
        <dbReference type="Proteomes" id="UP000048926"/>
    </source>
</evidence>
<keyword evidence="4 9" id="KW-0521">NADP</keyword>
<evidence type="ECO:0000259" key="10">
    <source>
        <dbReference type="Pfam" id="PF01370"/>
    </source>
</evidence>
<comment type="catalytic activity">
    <reaction evidence="8 9">
        <text>GDP-beta-L-fucose + NADP(+) = GDP-4-dehydro-alpha-D-rhamnose + NADPH + H(+)</text>
        <dbReference type="Rhea" id="RHEA:18885"/>
        <dbReference type="ChEBI" id="CHEBI:15378"/>
        <dbReference type="ChEBI" id="CHEBI:57273"/>
        <dbReference type="ChEBI" id="CHEBI:57783"/>
        <dbReference type="ChEBI" id="CHEBI:57964"/>
        <dbReference type="ChEBI" id="CHEBI:58349"/>
        <dbReference type="EC" id="1.1.1.271"/>
    </reaction>
</comment>
<evidence type="ECO:0000313" key="11">
    <source>
        <dbReference type="EMBL" id="CTQ44198.1"/>
    </source>
</evidence>
<dbReference type="GO" id="GO:0016853">
    <property type="term" value="F:isomerase activity"/>
    <property type="evidence" value="ECO:0007669"/>
    <property type="project" value="UniProtKB-KW"/>
</dbReference>
<evidence type="ECO:0000256" key="9">
    <source>
        <dbReference type="HAMAP-Rule" id="MF_00956"/>
    </source>
</evidence>
<dbReference type="HAMAP" id="MF_00956">
    <property type="entry name" value="GDP_fucose_synth"/>
    <property type="match status" value="1"/>
</dbReference>
<gene>
    <name evidence="9 11" type="primary">fcl</name>
    <name evidence="11" type="ORF">LAL4801_02640</name>
</gene>
<sequence length="337" mass="37054">MDKNWLSTMGGTAESGQTLPTPFALAGKSVFVAGHTGMVGSAIVRRLKSEGCEIVTISSRDLDLRRQADVEKWMSQIRPEVVFLAAARVGGILANSTRPAEFLFDNLMIEANVIHSAYQCSVDKLVFLGSTCIYPKMAPQPIREDSLLSGPLEPTNQWYALAKISGIKLCEAYRLQYGCDFISAQPTNLYGPGDNYDLKSSHVLPALLRKAHEAKTTGKETLEVWGDGSPLREFLHVDDLADAVVFLAKYYSDPLSVNIGTGKEISIRRLAELICEVVGFKGGLSFDESKPNGTPRKLTDSSRLNELGWNNVRPLADGLRETYLDTFVEENFGVRKS</sequence>
<evidence type="ECO:0000256" key="1">
    <source>
        <dbReference type="ARBA" id="ARBA00004883"/>
    </source>
</evidence>
<comment type="caution">
    <text evidence="9">Lacks conserved residue(s) required for the propagation of feature annotation.</text>
</comment>
<feature type="binding site" evidence="9">
    <location>
        <begin position="186"/>
        <end position="189"/>
    </location>
    <ligand>
        <name>NADP(+)</name>
        <dbReference type="ChEBI" id="CHEBI:58349"/>
    </ligand>
</feature>
<dbReference type="Pfam" id="PF01370">
    <property type="entry name" value="Epimerase"/>
    <property type="match status" value="1"/>
</dbReference>
<organism evidence="11 12">
    <name type="scientific">Roseibium aggregatum</name>
    <dbReference type="NCBI Taxonomy" id="187304"/>
    <lineage>
        <taxon>Bacteria</taxon>
        <taxon>Pseudomonadati</taxon>
        <taxon>Pseudomonadota</taxon>
        <taxon>Alphaproteobacteria</taxon>
        <taxon>Hyphomicrobiales</taxon>
        <taxon>Stappiaceae</taxon>
        <taxon>Roseibium</taxon>
    </lineage>
</organism>
<dbReference type="GO" id="GO:0070401">
    <property type="term" value="F:NADP+ binding"/>
    <property type="evidence" value="ECO:0007669"/>
    <property type="project" value="UniProtKB-UniRule"/>
</dbReference>
<dbReference type="AlphaFoldDB" id="A0A0M6Y3E2"/>
<feature type="binding site" evidence="9">
    <location>
        <position position="232"/>
    </location>
    <ligand>
        <name>substrate</name>
    </ligand>
</feature>
<keyword evidence="6 9" id="KW-0413">Isomerase</keyword>
<evidence type="ECO:0000256" key="3">
    <source>
        <dbReference type="ARBA" id="ARBA00012371"/>
    </source>
</evidence>
<evidence type="ECO:0000256" key="5">
    <source>
        <dbReference type="ARBA" id="ARBA00023002"/>
    </source>
</evidence>
<dbReference type="UniPathway" id="UPA00128">
    <property type="reaction ID" value="UER00191"/>
</dbReference>
<dbReference type="Gene3D" id="3.90.25.10">
    <property type="entry name" value="UDP-galactose 4-epimerase, domain 1"/>
    <property type="match status" value="1"/>
</dbReference>
<protein>
    <recommendedName>
        <fullName evidence="3 9">GDP-L-fucose synthase</fullName>
        <ecNumber evidence="3 9">1.1.1.271</ecNumber>
    </recommendedName>
    <alternativeName>
        <fullName evidence="9">GDP-4-keto-6-deoxy-D-mannose-3,5-epimerase-4-reductase</fullName>
    </alternativeName>
</protein>
<dbReference type="GO" id="GO:0042351">
    <property type="term" value="P:'de novo' GDP-L-fucose biosynthetic process"/>
    <property type="evidence" value="ECO:0007669"/>
    <property type="project" value="UniProtKB-UniRule"/>
</dbReference>
<dbReference type="InterPro" id="IPR001509">
    <property type="entry name" value="Epimerase_deHydtase"/>
</dbReference>
<dbReference type="STRING" id="187304.B0E33_10810"/>
<accession>A0A0M6Y3E2</accession>
<evidence type="ECO:0000256" key="4">
    <source>
        <dbReference type="ARBA" id="ARBA00022857"/>
    </source>
</evidence>
<proteinExistence type="inferred from homology"/>
<feature type="site" description="Important for catalytic activity" evidence="9">
    <location>
        <position position="132"/>
    </location>
</feature>
<keyword evidence="5 9" id="KW-0560">Oxidoreductase</keyword>
<feature type="binding site" evidence="9">
    <location>
        <position position="163"/>
    </location>
    <ligand>
        <name>NADP(+)</name>
        <dbReference type="ChEBI" id="CHEBI:58349"/>
    </ligand>
</feature>
<evidence type="ECO:0000256" key="7">
    <source>
        <dbReference type="ARBA" id="ARBA00023268"/>
    </source>
</evidence>
<comment type="function">
    <text evidence="9">Catalyzes the two-step NADP-dependent conversion of GDP-4-dehydro-6-deoxy-D-mannose to GDP-fucose, involving an epimerase and a reductase reaction.</text>
</comment>
<feature type="binding site" evidence="9">
    <location>
        <begin position="128"/>
        <end position="131"/>
    </location>
    <ligand>
        <name>NADP(+)</name>
        <dbReference type="ChEBI" id="CHEBI:58349"/>
    </ligand>
</feature>
<feature type="binding site" evidence="9">
    <location>
        <begin position="34"/>
        <end position="40"/>
    </location>
    <ligand>
        <name>NADP(+)</name>
        <dbReference type="ChEBI" id="CHEBI:58349"/>
    </ligand>
</feature>
<dbReference type="Gene3D" id="3.40.50.720">
    <property type="entry name" value="NAD(P)-binding Rossmann-like Domain"/>
    <property type="match status" value="1"/>
</dbReference>
<dbReference type="PANTHER" id="PTHR43238:SF1">
    <property type="entry name" value="GDP-L-FUCOSE SYNTHASE"/>
    <property type="match status" value="1"/>
</dbReference>
<dbReference type="CDD" id="cd05239">
    <property type="entry name" value="GDP_FS_SDR_e"/>
    <property type="match status" value="1"/>
</dbReference>
<dbReference type="Proteomes" id="UP000048926">
    <property type="component" value="Unassembled WGS sequence"/>
</dbReference>
<feature type="binding site" evidence="9">
    <location>
        <position position="202"/>
    </location>
    <ligand>
        <name>NADP(+)</name>
        <dbReference type="ChEBI" id="CHEBI:58349"/>
    </ligand>
</feature>
<dbReference type="FunFam" id="3.40.50.720:FF:000101">
    <property type="entry name" value="GDP-L-fucose synthase"/>
    <property type="match status" value="1"/>
</dbReference>
<feature type="domain" description="NAD-dependent epimerase/dehydratase" evidence="10">
    <location>
        <begin position="30"/>
        <end position="260"/>
    </location>
</feature>
<dbReference type="EC" id="1.1.1.271" evidence="3 9"/>
<evidence type="ECO:0000256" key="6">
    <source>
        <dbReference type="ARBA" id="ARBA00023235"/>
    </source>
</evidence>
<comment type="pathway">
    <text evidence="1 9">Nucleotide-sugar biosynthesis; GDP-L-fucose biosynthesis via de novo pathway; GDP-L-fucose from GDP-alpha-D-mannose: step 2/2.</text>
</comment>
<feature type="binding site" evidence="9">
    <location>
        <position position="210"/>
    </location>
    <ligand>
        <name>substrate</name>
    </ligand>
</feature>
<dbReference type="SUPFAM" id="SSF51735">
    <property type="entry name" value="NAD(P)-binding Rossmann-fold domains"/>
    <property type="match status" value="1"/>
</dbReference>
<dbReference type="GO" id="GO:0050577">
    <property type="term" value="F:GDP-L-fucose synthase activity"/>
    <property type="evidence" value="ECO:0007669"/>
    <property type="project" value="UniProtKB-UniRule"/>
</dbReference>
<dbReference type="PANTHER" id="PTHR43238">
    <property type="entry name" value="GDP-L-FUCOSE SYNTHASE"/>
    <property type="match status" value="1"/>
</dbReference>
<dbReference type="InterPro" id="IPR036291">
    <property type="entry name" value="NAD(P)-bd_dom_sf"/>
</dbReference>
<feature type="binding site" evidence="9">
    <location>
        <position position="225"/>
    </location>
    <ligand>
        <name>substrate</name>
    </ligand>
</feature>